<reference evidence="3 4" key="1">
    <citation type="submission" date="2019-03" db="EMBL/GenBank/DDBJ databases">
        <title>Draft Genome Sequence of Desulfosporosinus fructosivorans Strain 63.6F, Isolated from Marine Sediment in the Baltic Sea.</title>
        <authorList>
            <person name="Hausmann B."/>
            <person name="Vandieken V."/>
            <person name="Pjevac P."/>
            <person name="Schreck K."/>
            <person name="Herbold C.W."/>
            <person name="Loy A."/>
        </authorList>
    </citation>
    <scope>NUCLEOTIDE SEQUENCE [LARGE SCALE GENOMIC DNA]</scope>
    <source>
        <strain evidence="3 4">63.6F</strain>
    </source>
</reference>
<evidence type="ECO:0000259" key="2">
    <source>
        <dbReference type="PROSITE" id="PS50943"/>
    </source>
</evidence>
<dbReference type="Proteomes" id="UP000298460">
    <property type="component" value="Unassembled WGS sequence"/>
</dbReference>
<dbReference type="Pfam" id="PF01381">
    <property type="entry name" value="HTH_3"/>
    <property type="match status" value="1"/>
</dbReference>
<dbReference type="SMART" id="SM00530">
    <property type="entry name" value="HTH_XRE"/>
    <property type="match status" value="2"/>
</dbReference>
<dbReference type="InterPro" id="IPR001387">
    <property type="entry name" value="Cro/C1-type_HTH"/>
</dbReference>
<evidence type="ECO:0000256" key="1">
    <source>
        <dbReference type="ARBA" id="ARBA00023125"/>
    </source>
</evidence>
<dbReference type="InterPro" id="IPR050807">
    <property type="entry name" value="TransReg_Diox_bact_type"/>
</dbReference>
<dbReference type="GO" id="GO:0003677">
    <property type="term" value="F:DNA binding"/>
    <property type="evidence" value="ECO:0007669"/>
    <property type="project" value="UniProtKB-KW"/>
</dbReference>
<keyword evidence="4" id="KW-1185">Reference proteome</keyword>
<dbReference type="AlphaFoldDB" id="A0A4Z0R4C4"/>
<keyword evidence="1" id="KW-0238">DNA-binding</keyword>
<gene>
    <name evidence="3" type="ORF">E4K67_13010</name>
</gene>
<dbReference type="PANTHER" id="PTHR46797">
    <property type="entry name" value="HTH-TYPE TRANSCRIPTIONAL REGULATOR"/>
    <property type="match status" value="1"/>
</dbReference>
<dbReference type="RefSeq" id="WP_135547365.1">
    <property type="nucleotide sequence ID" value="NZ_SPQQ01000004.1"/>
</dbReference>
<dbReference type="PANTHER" id="PTHR46797:SF1">
    <property type="entry name" value="METHYLPHOSPHONATE SYNTHASE"/>
    <property type="match status" value="1"/>
</dbReference>
<dbReference type="OrthoDB" id="9814553at2"/>
<evidence type="ECO:0000313" key="3">
    <source>
        <dbReference type="EMBL" id="TGE37648.1"/>
    </source>
</evidence>
<feature type="domain" description="HTH cro/C1-type" evidence="2">
    <location>
        <begin position="72"/>
        <end position="125"/>
    </location>
</feature>
<name>A0A4Z0R4C4_9FIRM</name>
<dbReference type="CDD" id="cd00093">
    <property type="entry name" value="HTH_XRE"/>
    <property type="match status" value="1"/>
</dbReference>
<dbReference type="InterPro" id="IPR010982">
    <property type="entry name" value="Lambda_DNA-bd_dom_sf"/>
</dbReference>
<comment type="caution">
    <text evidence="3">The sequence shown here is derived from an EMBL/GenBank/DDBJ whole genome shotgun (WGS) entry which is preliminary data.</text>
</comment>
<evidence type="ECO:0000313" key="4">
    <source>
        <dbReference type="Proteomes" id="UP000298460"/>
    </source>
</evidence>
<dbReference type="GO" id="GO:0003700">
    <property type="term" value="F:DNA-binding transcription factor activity"/>
    <property type="evidence" value="ECO:0007669"/>
    <property type="project" value="TreeGrafter"/>
</dbReference>
<feature type="domain" description="HTH cro/C1-type" evidence="2">
    <location>
        <begin position="7"/>
        <end position="61"/>
    </location>
</feature>
<organism evidence="3 4">
    <name type="scientific">Desulfosporosinus fructosivorans</name>
    <dbReference type="NCBI Taxonomy" id="2018669"/>
    <lineage>
        <taxon>Bacteria</taxon>
        <taxon>Bacillati</taxon>
        <taxon>Bacillota</taxon>
        <taxon>Clostridia</taxon>
        <taxon>Eubacteriales</taxon>
        <taxon>Desulfitobacteriaceae</taxon>
        <taxon>Desulfosporosinus</taxon>
    </lineage>
</organism>
<dbReference type="EMBL" id="SPQQ01000004">
    <property type="protein sequence ID" value="TGE37648.1"/>
    <property type="molecule type" value="Genomic_DNA"/>
</dbReference>
<accession>A0A4Z0R4C4</accession>
<protein>
    <submittedName>
        <fullName evidence="3">XRE family transcriptional regulator</fullName>
    </submittedName>
</protein>
<dbReference type="Gene3D" id="1.10.260.40">
    <property type="entry name" value="lambda repressor-like DNA-binding domains"/>
    <property type="match status" value="2"/>
</dbReference>
<dbReference type="GO" id="GO:0005829">
    <property type="term" value="C:cytosol"/>
    <property type="evidence" value="ECO:0007669"/>
    <property type="project" value="TreeGrafter"/>
</dbReference>
<proteinExistence type="predicted"/>
<sequence>MGVGERIKKVRKQKGLTQVKLAEKAGISRSYLADVESDRYNPSLTTLMDLARALNVTASCFLDDKEIDFRNLIQLCKKNGLSLDSLGELLEISSKELAHIKSNKLPSEGTMFKIIDHFDCTWDYIIGKTDSPDNVVFEENSISASGLIPKRPEKLGDPIELINIPSTIAAHFENMNFTEEETEEISNFINFIASKRKK</sequence>
<dbReference type="SUPFAM" id="SSF47413">
    <property type="entry name" value="lambda repressor-like DNA-binding domains"/>
    <property type="match status" value="2"/>
</dbReference>
<dbReference type="PROSITE" id="PS50943">
    <property type="entry name" value="HTH_CROC1"/>
    <property type="match status" value="2"/>
</dbReference>